<gene>
    <name evidence="2" type="ORF">DVR12_01960</name>
</gene>
<proteinExistence type="predicted"/>
<evidence type="ECO:0000313" key="3">
    <source>
        <dbReference type="Proteomes" id="UP000260644"/>
    </source>
</evidence>
<protein>
    <recommendedName>
        <fullName evidence="1">DUF6850 domain-containing protein</fullName>
    </recommendedName>
</protein>
<dbReference type="AlphaFoldDB" id="A0A3E1YGM7"/>
<name>A0A3E1YGM7_9BACT</name>
<accession>A0A3E1YGM7</accession>
<evidence type="ECO:0000259" key="1">
    <source>
        <dbReference type="Pfam" id="PF21012"/>
    </source>
</evidence>
<reference evidence="2 3" key="1">
    <citation type="submission" date="2018-07" db="EMBL/GenBank/DDBJ databases">
        <title>Chitinophaga K2CV101002-2 sp. nov., isolated from a monsoon evergreen broad-leaved forest soil.</title>
        <authorList>
            <person name="Lv Y."/>
        </authorList>
    </citation>
    <scope>NUCLEOTIDE SEQUENCE [LARGE SCALE GENOMIC DNA]</scope>
    <source>
        <strain evidence="2 3">GDMCC 1.1288</strain>
    </source>
</reference>
<comment type="caution">
    <text evidence="2">The sequence shown here is derived from an EMBL/GenBank/DDBJ whole genome shotgun (WGS) entry which is preliminary data.</text>
</comment>
<dbReference type="InterPro" id="IPR049236">
    <property type="entry name" value="DUF6850"/>
</dbReference>
<dbReference type="Proteomes" id="UP000260644">
    <property type="component" value="Unassembled WGS sequence"/>
</dbReference>
<evidence type="ECO:0000313" key="2">
    <source>
        <dbReference type="EMBL" id="RFS26575.1"/>
    </source>
</evidence>
<organism evidence="2 3">
    <name type="scientific">Chitinophaga silvatica</name>
    <dbReference type="NCBI Taxonomy" id="2282649"/>
    <lineage>
        <taxon>Bacteria</taxon>
        <taxon>Pseudomonadati</taxon>
        <taxon>Bacteroidota</taxon>
        <taxon>Chitinophagia</taxon>
        <taxon>Chitinophagales</taxon>
        <taxon>Chitinophagaceae</taxon>
        <taxon>Chitinophaga</taxon>
    </lineage>
</organism>
<feature type="domain" description="DUF6850" evidence="1">
    <location>
        <begin position="19"/>
        <end position="492"/>
    </location>
</feature>
<dbReference type="Pfam" id="PF21012">
    <property type="entry name" value="DUF6850"/>
    <property type="match status" value="1"/>
</dbReference>
<sequence length="493" mass="55383">MQPQQVTLLKPWLQTENASGLKLSNVPVAGYTYLGANLENGDFKKSQQPEKDKQFMFHSSRYQPLKGGVIYGSFNYAQQYSDNVRWNDLLNPYRGTPYNMVDSIGGNWKKQLFDMEVKAATGLLAHEKLVLGAGLQYSVGTGARQNDPRPLNNSGDFNIKPSLIYLLGKKHQIGINGLYGFYNETVSFEVKNTTVTHSLYKLLGLGQYASPPTILSTSANRNYNGKRYGGAFQYNLQVNRWQWLTEVAYTSYEENVTDGSGLPVAGGTYKRQEYGGTSTWLYTPGTFAHRVSVGYQMIDGSGIESHQKLIDGFWKTILEAKFYAASESNARLEYMLVKNKTASQYAWYAKAGVSWNDVENKYLVPYSRQHFSSIRYDVTGAYTWSFGKYSGLEAQVYGAYQSNIDGYLNYLLMTSGTNIIAQRMLYPDHDYYTANMLTAGAGVQYHFSWKEAAAARFFIKLNGITTQRTSAPLIPTGPDGGRNRFVFTIGAFY</sequence>
<dbReference type="EMBL" id="QPMM01000001">
    <property type="protein sequence ID" value="RFS26575.1"/>
    <property type="molecule type" value="Genomic_DNA"/>
</dbReference>
<keyword evidence="3" id="KW-1185">Reference proteome</keyword>